<evidence type="ECO:0000256" key="1">
    <source>
        <dbReference type="ARBA" id="ARBA00006485"/>
    </source>
</evidence>
<evidence type="ECO:0000313" key="19">
    <source>
        <dbReference type="EMBL" id="RHY14295.1"/>
    </source>
</evidence>
<dbReference type="InterPro" id="IPR002052">
    <property type="entry name" value="DNA_methylase_N6_adenine_CS"/>
</dbReference>
<dbReference type="GO" id="GO:0008168">
    <property type="term" value="F:methyltransferase activity"/>
    <property type="evidence" value="ECO:0007669"/>
    <property type="project" value="InterPro"/>
</dbReference>
<keyword evidence="6" id="KW-0547">Nucleotide-binding</keyword>
<dbReference type="InterPro" id="IPR011009">
    <property type="entry name" value="Kinase-like_dom_sf"/>
</dbReference>
<dbReference type="SUPFAM" id="SSF48403">
    <property type="entry name" value="Ankyrin repeat"/>
    <property type="match status" value="1"/>
</dbReference>
<dbReference type="Gene3D" id="1.25.40.20">
    <property type="entry name" value="Ankyrin repeat-containing domain"/>
    <property type="match status" value="2"/>
</dbReference>
<dbReference type="PANTHER" id="PTHR24056:SF495">
    <property type="entry name" value="CYCLIN-DEPENDENT KINASE 8-RELATED"/>
    <property type="match status" value="1"/>
</dbReference>
<dbReference type="InterPro" id="IPR050108">
    <property type="entry name" value="CDK"/>
</dbReference>
<keyword evidence="16" id="KW-0040">ANK repeat</keyword>
<dbReference type="Gene3D" id="3.40.50.150">
    <property type="entry name" value="Vaccinia Virus protein VP39"/>
    <property type="match status" value="1"/>
</dbReference>
<dbReference type="InterPro" id="IPR000241">
    <property type="entry name" value="RlmKL-like_Mtase"/>
</dbReference>
<evidence type="ECO:0000256" key="8">
    <source>
        <dbReference type="ARBA" id="ARBA00022840"/>
    </source>
</evidence>
<evidence type="ECO:0000256" key="10">
    <source>
        <dbReference type="ARBA" id="ARBA00039612"/>
    </source>
</evidence>
<dbReference type="FunFam" id="1.10.510.10:FF:000785">
    <property type="entry name" value="CMGC/CDK/CDK8 protein kinase"/>
    <property type="match status" value="1"/>
</dbReference>
<feature type="region of interest" description="Disordered" evidence="17">
    <location>
        <begin position="386"/>
        <end position="415"/>
    </location>
</feature>
<keyword evidence="4" id="KW-0723">Serine/threonine-protein kinase</keyword>
<keyword evidence="8" id="KW-0067">ATP-binding</keyword>
<keyword evidence="7" id="KW-0418">Kinase</keyword>
<dbReference type="SMART" id="SM00220">
    <property type="entry name" value="S_TKc"/>
    <property type="match status" value="1"/>
</dbReference>
<evidence type="ECO:0000256" key="5">
    <source>
        <dbReference type="ARBA" id="ARBA00022679"/>
    </source>
</evidence>
<dbReference type="InterPro" id="IPR000719">
    <property type="entry name" value="Prot_kinase_dom"/>
</dbReference>
<dbReference type="VEuPathDB" id="FungiDB:H257_06077"/>
<dbReference type="EMBL" id="QUTA01005743">
    <property type="protein sequence ID" value="RHY14295.1"/>
    <property type="molecule type" value="Genomic_DNA"/>
</dbReference>
<evidence type="ECO:0000256" key="13">
    <source>
        <dbReference type="ARBA" id="ARBA00047811"/>
    </source>
</evidence>
<dbReference type="SUPFAM" id="SSF53335">
    <property type="entry name" value="S-adenosyl-L-methionine-dependent methyltransferases"/>
    <property type="match status" value="1"/>
</dbReference>
<keyword evidence="5" id="KW-0808">Transferase</keyword>
<accession>A0A397B563</accession>
<evidence type="ECO:0000313" key="20">
    <source>
        <dbReference type="Proteomes" id="UP000266239"/>
    </source>
</evidence>
<reference evidence="19 20" key="1">
    <citation type="submission" date="2018-08" db="EMBL/GenBank/DDBJ databases">
        <title>Aphanomyces genome sequencing and annotation.</title>
        <authorList>
            <person name="Minardi D."/>
            <person name="Oidtmann B."/>
            <person name="Van Der Giezen M."/>
            <person name="Studholme D.J."/>
        </authorList>
    </citation>
    <scope>NUCLEOTIDE SEQUENCE [LARGE SCALE GENOMIC DNA]</scope>
    <source>
        <strain evidence="19 20">Yx</strain>
    </source>
</reference>
<evidence type="ECO:0000256" key="6">
    <source>
        <dbReference type="ARBA" id="ARBA00022741"/>
    </source>
</evidence>
<feature type="repeat" description="ANK" evidence="16">
    <location>
        <begin position="863"/>
        <end position="895"/>
    </location>
</feature>
<proteinExistence type="inferred from homology"/>
<dbReference type="AlphaFoldDB" id="A0A397B563"/>
<dbReference type="GO" id="GO:0004693">
    <property type="term" value="F:cyclin-dependent protein serine/threonine kinase activity"/>
    <property type="evidence" value="ECO:0007669"/>
    <property type="project" value="UniProtKB-EC"/>
</dbReference>
<protein>
    <recommendedName>
        <fullName evidence="10">Cyclin-dependent kinase 2 homolog</fullName>
        <ecNumber evidence="3">2.7.11.22</ecNumber>
        <ecNumber evidence="2">2.7.11.23</ecNumber>
    </recommendedName>
    <alternativeName>
        <fullName evidence="11">Cell division control protein 2 homolog</fullName>
    </alternativeName>
    <alternativeName>
        <fullName evidence="12">cdc2-related kinase 2</fullName>
    </alternativeName>
</protein>
<dbReference type="VEuPathDB" id="FungiDB:H257_06076"/>
<evidence type="ECO:0000256" key="17">
    <source>
        <dbReference type="SAM" id="MobiDB-lite"/>
    </source>
</evidence>
<dbReference type="Gene3D" id="3.30.200.20">
    <property type="entry name" value="Phosphorylase Kinase, domain 1"/>
    <property type="match status" value="1"/>
</dbReference>
<dbReference type="GO" id="GO:0016592">
    <property type="term" value="C:mediator complex"/>
    <property type="evidence" value="ECO:0007669"/>
    <property type="project" value="TreeGrafter"/>
</dbReference>
<dbReference type="InterPro" id="IPR002110">
    <property type="entry name" value="Ankyrin_rpt"/>
</dbReference>
<feature type="repeat" description="ANK" evidence="16">
    <location>
        <begin position="1030"/>
        <end position="1062"/>
    </location>
</feature>
<evidence type="ECO:0000256" key="2">
    <source>
        <dbReference type="ARBA" id="ARBA00012409"/>
    </source>
</evidence>
<comment type="similarity">
    <text evidence="1">Belongs to the protein kinase superfamily. CMGC Ser/Thr protein kinase family. CDC2/CDKX subfamily.</text>
</comment>
<dbReference type="Pfam" id="PF01170">
    <property type="entry name" value="UPF0020"/>
    <property type="match status" value="1"/>
</dbReference>
<evidence type="ECO:0000256" key="12">
    <source>
        <dbReference type="ARBA" id="ARBA00042858"/>
    </source>
</evidence>
<evidence type="ECO:0000259" key="18">
    <source>
        <dbReference type="PROSITE" id="PS50011"/>
    </source>
</evidence>
<evidence type="ECO:0000256" key="11">
    <source>
        <dbReference type="ARBA" id="ARBA00041902"/>
    </source>
</evidence>
<comment type="catalytic activity">
    <reaction evidence="14">
        <text>L-seryl-[protein] + ATP = O-phospho-L-seryl-[protein] + ADP + H(+)</text>
        <dbReference type="Rhea" id="RHEA:17989"/>
        <dbReference type="Rhea" id="RHEA-COMP:9863"/>
        <dbReference type="Rhea" id="RHEA-COMP:11604"/>
        <dbReference type="ChEBI" id="CHEBI:15378"/>
        <dbReference type="ChEBI" id="CHEBI:29999"/>
        <dbReference type="ChEBI" id="CHEBI:30616"/>
        <dbReference type="ChEBI" id="CHEBI:83421"/>
        <dbReference type="ChEBI" id="CHEBI:456216"/>
        <dbReference type="EC" id="2.7.11.22"/>
    </reaction>
</comment>
<dbReference type="InterPro" id="IPR036770">
    <property type="entry name" value="Ankyrin_rpt-contain_sf"/>
</dbReference>
<dbReference type="PANTHER" id="PTHR24056">
    <property type="entry name" value="CELL DIVISION PROTEIN KINASE"/>
    <property type="match status" value="1"/>
</dbReference>
<dbReference type="GO" id="GO:0008353">
    <property type="term" value="F:RNA polymerase II CTD heptapeptide repeat kinase activity"/>
    <property type="evidence" value="ECO:0007669"/>
    <property type="project" value="UniProtKB-EC"/>
</dbReference>
<evidence type="ECO:0000256" key="4">
    <source>
        <dbReference type="ARBA" id="ARBA00022527"/>
    </source>
</evidence>
<gene>
    <name evidence="19" type="ORF">DYB25_004760</name>
</gene>
<evidence type="ECO:0000256" key="15">
    <source>
        <dbReference type="ARBA" id="ARBA00049280"/>
    </source>
</evidence>
<sequence>MRRQALLQKRLNLSDKYRLLGKIGEGTYGIVYKAESLAPSPRDHNSRERTPDDEEQTFAVKVIKTQKEGKNEVVLSIATVREIKILREMHHDNVVHLHDVHVDPKATSLALVFDYADHDLHDIIKQSRQKPLTEYTKKSFMHQILKGVKYMHDNWVMHRDMKPQNILVVGHGRRRGQVKLAGNFGLARIYKDPIKALTEVERVVVTLWYRAPELLLGSKHYTKAVDMWAVGCIFAEILNTRELFMGQEVNDNNAPFQKDQCDKIFKILGLPTPQTWTGMDNLPEYSNVQAMTKEREYPTTSKLHEAVKFGTGHSSVLLRDLIARLLYYGPYYTSTCSSTRSRVLVDPENRITATEALAHDYFKCEPYPRDYAFDEPNKEPIHFQKQKVKPLEEPVKPAASPADAGGKDNDDDGTVGVKYPKYVDFYILDDPVDVDRYFRVRFQSEEAVVSVISRSVLVQSAHTIVDDQRRPDVSPLAKYFEDAYPKCFESSHSSSPPQIAVKSVRTRLRSPKEKAAALGRFAAMDAPALLAAKQFDTSDTLSLLIGDNSVSLGLLVASGLSPSSGGRGGRTGGGIAATFSLNQRPFTGVTTMDPELALVMANMAKVVQGDVVLDPFAGSCGVLLACAYFGMGMGLGQDICEATLRGEGPGRTVHSNFEAFGFAVPEMSLCDVRASSWRKTWTVDAIVSDPPYGIRTFGATESEDGSRFDDQYVAHLVRVWSPHLVAGGRMVFYVCGPSKHKPSLVSYLTDLLLGSNLGIVDVIETGVHFMDNNSSIDTAAWTRSLVVLEKRSDSSSHRHHLPLLALQLANKPQTSASSRNLPWTVSRNMEPLDIWRAAWLGDISSLEKFVADKGGDINAPDDHGKTALYFASGYNQLRVVAFLAAIALDVDAQDVDEKTALVQAARHGHAQVVRLLLKAGADPCKLSSKRWSPAYFAATYGHLEVLLALYEASPASLMLPGPGHATAIHRAAERGHATVVERLISLHPPLATSRDWLGRTYIAYAARHGHVNVLELFPLQSSDPAVVDHDGNTPLHEAVRYGRLECAQWLLDHHEGLKSVKNKAGDEPKDVSKAPDMQRLFTSR</sequence>
<dbReference type="InterPro" id="IPR008271">
    <property type="entry name" value="Ser/Thr_kinase_AS"/>
</dbReference>
<dbReference type="PROSITE" id="PS50011">
    <property type="entry name" value="PROTEIN_KINASE_DOM"/>
    <property type="match status" value="1"/>
</dbReference>
<evidence type="ECO:0000256" key="14">
    <source>
        <dbReference type="ARBA" id="ARBA00048367"/>
    </source>
</evidence>
<dbReference type="Pfam" id="PF12796">
    <property type="entry name" value="Ank_2"/>
    <property type="match status" value="2"/>
</dbReference>
<comment type="catalytic activity">
    <reaction evidence="15">
        <text>[DNA-directed RNA polymerase] + ATP = phospho-[DNA-directed RNA polymerase] + ADP + H(+)</text>
        <dbReference type="Rhea" id="RHEA:10216"/>
        <dbReference type="Rhea" id="RHEA-COMP:11321"/>
        <dbReference type="Rhea" id="RHEA-COMP:11322"/>
        <dbReference type="ChEBI" id="CHEBI:15378"/>
        <dbReference type="ChEBI" id="CHEBI:30616"/>
        <dbReference type="ChEBI" id="CHEBI:43176"/>
        <dbReference type="ChEBI" id="CHEBI:68546"/>
        <dbReference type="ChEBI" id="CHEBI:456216"/>
        <dbReference type="EC" id="2.7.11.23"/>
    </reaction>
</comment>
<evidence type="ECO:0000256" key="7">
    <source>
        <dbReference type="ARBA" id="ARBA00022777"/>
    </source>
</evidence>
<dbReference type="InterPro" id="IPR029063">
    <property type="entry name" value="SAM-dependent_MTases_sf"/>
</dbReference>
<feature type="region of interest" description="Disordered" evidence="17">
    <location>
        <begin position="1060"/>
        <end position="1084"/>
    </location>
</feature>
<dbReference type="PROSITE" id="PS50297">
    <property type="entry name" value="ANK_REP_REGION"/>
    <property type="match status" value="2"/>
</dbReference>
<evidence type="ECO:0000256" key="9">
    <source>
        <dbReference type="ARBA" id="ARBA00038543"/>
    </source>
</evidence>
<dbReference type="Proteomes" id="UP000266239">
    <property type="component" value="Unassembled WGS sequence"/>
</dbReference>
<dbReference type="PROSITE" id="PS50088">
    <property type="entry name" value="ANK_REPEAT"/>
    <property type="match status" value="3"/>
</dbReference>
<dbReference type="GO" id="GO:0043527">
    <property type="term" value="C:tRNA methyltransferase complex"/>
    <property type="evidence" value="ECO:0007669"/>
    <property type="project" value="UniProtKB-ARBA"/>
</dbReference>
<dbReference type="Gene3D" id="1.10.510.10">
    <property type="entry name" value="Transferase(Phosphotransferase) domain 1"/>
    <property type="match status" value="1"/>
</dbReference>
<feature type="repeat" description="ANK" evidence="16">
    <location>
        <begin position="896"/>
        <end position="928"/>
    </location>
</feature>
<feature type="compositionally biased region" description="Basic and acidic residues" evidence="17">
    <location>
        <begin position="1060"/>
        <end position="1073"/>
    </location>
</feature>
<feature type="domain" description="Protein kinase" evidence="18">
    <location>
        <begin position="17"/>
        <end position="362"/>
    </location>
</feature>
<organism evidence="19 20">
    <name type="scientific">Aphanomyces astaci</name>
    <name type="common">Crayfish plague agent</name>
    <dbReference type="NCBI Taxonomy" id="112090"/>
    <lineage>
        <taxon>Eukaryota</taxon>
        <taxon>Sar</taxon>
        <taxon>Stramenopiles</taxon>
        <taxon>Oomycota</taxon>
        <taxon>Saprolegniomycetes</taxon>
        <taxon>Saprolegniales</taxon>
        <taxon>Verrucalvaceae</taxon>
        <taxon>Aphanomyces</taxon>
    </lineage>
</organism>
<dbReference type="GO" id="GO:0032259">
    <property type="term" value="P:methylation"/>
    <property type="evidence" value="ECO:0007669"/>
    <property type="project" value="InterPro"/>
</dbReference>
<evidence type="ECO:0000256" key="3">
    <source>
        <dbReference type="ARBA" id="ARBA00012425"/>
    </source>
</evidence>
<dbReference type="EC" id="2.7.11.23" evidence="2"/>
<comment type="caution">
    <text evidence="19">The sequence shown here is derived from an EMBL/GenBank/DDBJ whole genome shotgun (WGS) entry which is preliminary data.</text>
</comment>
<dbReference type="PROSITE" id="PS00092">
    <property type="entry name" value="N6_MTASE"/>
    <property type="match status" value="1"/>
</dbReference>
<dbReference type="SUPFAM" id="SSF56112">
    <property type="entry name" value="Protein kinase-like (PK-like)"/>
    <property type="match status" value="1"/>
</dbReference>
<evidence type="ECO:0000256" key="16">
    <source>
        <dbReference type="PROSITE-ProRule" id="PRU00023"/>
    </source>
</evidence>
<comment type="catalytic activity">
    <reaction evidence="13">
        <text>L-threonyl-[protein] + ATP = O-phospho-L-threonyl-[protein] + ADP + H(+)</text>
        <dbReference type="Rhea" id="RHEA:46608"/>
        <dbReference type="Rhea" id="RHEA-COMP:11060"/>
        <dbReference type="Rhea" id="RHEA-COMP:11605"/>
        <dbReference type="ChEBI" id="CHEBI:15378"/>
        <dbReference type="ChEBI" id="CHEBI:30013"/>
        <dbReference type="ChEBI" id="CHEBI:30616"/>
        <dbReference type="ChEBI" id="CHEBI:61977"/>
        <dbReference type="ChEBI" id="CHEBI:456216"/>
        <dbReference type="EC" id="2.7.11.22"/>
    </reaction>
</comment>
<dbReference type="PROSITE" id="PS00108">
    <property type="entry name" value="PROTEIN_KINASE_ST"/>
    <property type="match status" value="1"/>
</dbReference>
<dbReference type="GO" id="GO:0005524">
    <property type="term" value="F:ATP binding"/>
    <property type="evidence" value="ECO:0007669"/>
    <property type="project" value="UniProtKB-KW"/>
</dbReference>
<dbReference type="EC" id="2.7.11.22" evidence="3"/>
<dbReference type="Pfam" id="PF00069">
    <property type="entry name" value="Pkinase"/>
    <property type="match status" value="1"/>
</dbReference>
<dbReference type="GO" id="GO:0003676">
    <property type="term" value="F:nucleic acid binding"/>
    <property type="evidence" value="ECO:0007669"/>
    <property type="project" value="InterPro"/>
</dbReference>
<dbReference type="SMART" id="SM00248">
    <property type="entry name" value="ANK"/>
    <property type="match status" value="6"/>
</dbReference>
<name>A0A397B563_APHAT</name>
<comment type="subunit">
    <text evidence="9">May form a complex composed of at least the catalytic subunit CRK2 and a cyclin.</text>
</comment>